<evidence type="ECO:0000313" key="5">
    <source>
        <dbReference type="Proteomes" id="UP000516046"/>
    </source>
</evidence>
<evidence type="ECO:0000256" key="2">
    <source>
        <dbReference type="RuleBase" id="RU003679"/>
    </source>
</evidence>
<dbReference type="EMBL" id="CP060696">
    <property type="protein sequence ID" value="QNO18225.1"/>
    <property type="molecule type" value="Genomic_DNA"/>
</dbReference>
<dbReference type="KEGG" id="caml:H6X83_00725"/>
<dbReference type="InterPro" id="IPR031330">
    <property type="entry name" value="Gly_Hdrlase_35_cat"/>
</dbReference>
<dbReference type="PRINTS" id="PR00742">
    <property type="entry name" value="GLHYDRLASE35"/>
</dbReference>
<feature type="domain" description="Glycoside hydrolase 35 catalytic" evidence="3">
    <location>
        <begin position="12"/>
        <end position="215"/>
    </location>
</feature>
<dbReference type="InterPro" id="IPR001944">
    <property type="entry name" value="Glycoside_Hdrlase_35"/>
</dbReference>
<dbReference type="PANTHER" id="PTHR23421">
    <property type="entry name" value="BETA-GALACTOSIDASE RELATED"/>
    <property type="match status" value="1"/>
</dbReference>
<dbReference type="AlphaFoldDB" id="A0A7G9WHR3"/>
<gene>
    <name evidence="4" type="ORF">H6X83_00725</name>
</gene>
<proteinExistence type="inferred from homology"/>
<dbReference type="Proteomes" id="UP000516046">
    <property type="component" value="Chromosome"/>
</dbReference>
<keyword evidence="5" id="KW-1185">Reference proteome</keyword>
<evidence type="ECO:0000313" key="4">
    <source>
        <dbReference type="EMBL" id="QNO18225.1"/>
    </source>
</evidence>
<dbReference type="GO" id="GO:0005975">
    <property type="term" value="P:carbohydrate metabolic process"/>
    <property type="evidence" value="ECO:0007669"/>
    <property type="project" value="InterPro"/>
</dbReference>
<dbReference type="InterPro" id="IPR017853">
    <property type="entry name" value="GH"/>
</dbReference>
<accession>A0A7G9WHR3</accession>
<name>A0A7G9WHR3_9FIRM</name>
<dbReference type="Pfam" id="PF01301">
    <property type="entry name" value="Glyco_hydro_35"/>
    <property type="match status" value="1"/>
</dbReference>
<organism evidence="4 5">
    <name type="scientific">Caproicibacterium amylolyticum</name>
    <dbReference type="NCBI Taxonomy" id="2766537"/>
    <lineage>
        <taxon>Bacteria</taxon>
        <taxon>Bacillati</taxon>
        <taxon>Bacillota</taxon>
        <taxon>Clostridia</taxon>
        <taxon>Eubacteriales</taxon>
        <taxon>Oscillospiraceae</taxon>
        <taxon>Caproicibacterium</taxon>
    </lineage>
</organism>
<reference evidence="4 5" key="1">
    <citation type="submission" date="2020-08" db="EMBL/GenBank/DDBJ databases">
        <authorList>
            <person name="Ren C."/>
            <person name="Gu Y."/>
            <person name="Xu Y."/>
        </authorList>
    </citation>
    <scope>NUCLEOTIDE SEQUENCE [LARGE SCALE GENOMIC DNA]</scope>
    <source>
        <strain evidence="4 5">LBM18003</strain>
    </source>
</reference>
<sequence length="869" mass="95700">MNPIILNRSGITVQGKKTVLLCASLFYFRIPRAEWEDRIVKLKECGYNCVDVYFPWNYHETAPGEWDFSGEKDAAVYLDLLAKHQMYVIARPGPYICSEWDGGALPAWVLTDPELKIRENDPKYLAAVQQWYDHILPILASHQIEQGGTVILMQIENELDFFDCRNPRAYMEALQDMARAAGITVPLFGCAGQANVEGATGWADDVDISFNFYGDVCDPHFGEKFHYYAKRLEALDRPLLVSETSCDHLLLRRELAAGVKLLGPYNQVGGTNFGFTGSTNNWGTRENPASFITTYYSGDSMIGPAGELRTQYFEGRSLAGLLHTFGESLADAESVADEALRVHCDFPTNAVFYRLALAGGGSLVCVPNLGEQDGTAHIQYNGIDAEVFVCKHDALFYPVQVPLSLFGGCGTLRFANGELENTELQNGELVLTFWSESSTPYAELEIEGKVFQLTQETPCANGVRAVFAKKRAMRSLPLACVQIPKQLEETQITSAGDFTEIRTGENLLKNLPYQTAPVRPLEHLGVYRGMGSYKLSVSGQGLLLLGGSDLVSVRRGGFLKTYAGAGAARWFPGSGYCEVLTAIWGHSNFADARLPALMLDSGRGITGAVDVCEVQELESNWFFSYYEGSLPDSLRVPQRAVETMVSVNAWNTTRTPLRAVYRKTVTLPPDCNSFILQIKDSSAQTVIYVDGQRAELVNPLNPFVDLSAFLQGKKTAELELCVTKRDWNEPVGSPALYCGKQIETCGFVPMPEETLTEIVQNSAAKTNGQLPLRLEPGSMTLVQLQMPAMPAQSMYLRISGKNILAAVWAGNRLLGRILNWEESPMMCGDPHLIYMPASYCEGAESVNLLVTALGSDAELTCVKAEIPVL</sequence>
<protein>
    <submittedName>
        <fullName evidence="4">Beta-galactosidase</fullName>
    </submittedName>
</protein>
<evidence type="ECO:0000259" key="3">
    <source>
        <dbReference type="Pfam" id="PF01301"/>
    </source>
</evidence>
<dbReference type="GO" id="GO:0004553">
    <property type="term" value="F:hydrolase activity, hydrolyzing O-glycosyl compounds"/>
    <property type="evidence" value="ECO:0007669"/>
    <property type="project" value="InterPro"/>
</dbReference>
<comment type="similarity">
    <text evidence="1 2">Belongs to the glycosyl hydrolase 35 family.</text>
</comment>
<evidence type="ECO:0000256" key="1">
    <source>
        <dbReference type="ARBA" id="ARBA00009809"/>
    </source>
</evidence>
<dbReference type="SUPFAM" id="SSF51445">
    <property type="entry name" value="(Trans)glycosidases"/>
    <property type="match status" value="1"/>
</dbReference>
<dbReference type="Gene3D" id="3.20.20.80">
    <property type="entry name" value="Glycosidases"/>
    <property type="match status" value="1"/>
</dbReference>